<dbReference type="InterPro" id="IPR015854">
    <property type="entry name" value="ABC_transpr_LolD-like"/>
</dbReference>
<dbReference type="PROSITE" id="PS50893">
    <property type="entry name" value="ABC_TRANSPORTER_2"/>
    <property type="match status" value="1"/>
</dbReference>
<protein>
    <submittedName>
        <fullName evidence="7">ABC transporter ATP-binding protein</fullName>
        <ecNumber evidence="7">3.6.3.-</ecNumber>
    </submittedName>
</protein>
<accession>A0A5C6AUE0</accession>
<dbReference type="AlphaFoldDB" id="A0A5C6AUE0"/>
<feature type="region of interest" description="Disordered" evidence="5">
    <location>
        <begin position="1"/>
        <end position="29"/>
    </location>
</feature>
<dbReference type="PROSITE" id="PS00211">
    <property type="entry name" value="ABC_TRANSPORTER_1"/>
    <property type="match status" value="1"/>
</dbReference>
<evidence type="ECO:0000256" key="2">
    <source>
        <dbReference type="ARBA" id="ARBA00022741"/>
    </source>
</evidence>
<evidence type="ECO:0000256" key="5">
    <source>
        <dbReference type="SAM" id="MobiDB-lite"/>
    </source>
</evidence>
<keyword evidence="1" id="KW-0813">Transport</keyword>
<comment type="caution">
    <text evidence="7">The sequence shown here is derived from an EMBL/GenBank/DDBJ whole genome shotgun (WGS) entry which is preliminary data.</text>
</comment>
<reference evidence="7 8" key="1">
    <citation type="submission" date="2019-02" db="EMBL/GenBank/DDBJ databases">
        <title>Deep-cultivation of Planctomycetes and their phenomic and genomic characterization uncovers novel biology.</title>
        <authorList>
            <person name="Wiegand S."/>
            <person name="Jogler M."/>
            <person name="Boedeker C."/>
            <person name="Pinto D."/>
            <person name="Vollmers J."/>
            <person name="Rivas-Marin E."/>
            <person name="Kohn T."/>
            <person name="Peeters S.H."/>
            <person name="Heuer A."/>
            <person name="Rast P."/>
            <person name="Oberbeckmann S."/>
            <person name="Bunk B."/>
            <person name="Jeske O."/>
            <person name="Meyerdierks A."/>
            <person name="Storesund J.E."/>
            <person name="Kallscheuer N."/>
            <person name="Luecker S."/>
            <person name="Lage O.M."/>
            <person name="Pohl T."/>
            <person name="Merkel B.J."/>
            <person name="Hornburger P."/>
            <person name="Mueller R.-W."/>
            <person name="Bruemmer F."/>
            <person name="Labrenz M."/>
            <person name="Spormann A.M."/>
            <person name="Op Den Camp H."/>
            <person name="Overmann J."/>
            <person name="Amann R."/>
            <person name="Jetten M.S.M."/>
            <person name="Mascher T."/>
            <person name="Medema M.H."/>
            <person name="Devos D.P."/>
            <person name="Kaster A.-K."/>
            <person name="Ovreas L."/>
            <person name="Rohde M."/>
            <person name="Galperin M.Y."/>
            <person name="Jogler C."/>
        </authorList>
    </citation>
    <scope>NUCLEOTIDE SEQUENCE [LARGE SCALE GENOMIC DNA]</scope>
    <source>
        <strain evidence="7 8">Pla100</strain>
    </source>
</reference>
<dbReference type="InterPro" id="IPR017871">
    <property type="entry name" value="ABC_transporter-like_CS"/>
</dbReference>
<dbReference type="Pfam" id="PF00005">
    <property type="entry name" value="ABC_tran"/>
    <property type="match status" value="1"/>
</dbReference>
<dbReference type="PANTHER" id="PTHR24220">
    <property type="entry name" value="IMPORT ATP-BINDING PROTEIN"/>
    <property type="match status" value="1"/>
</dbReference>
<dbReference type="EMBL" id="SJPM01000001">
    <property type="protein sequence ID" value="TWU03360.1"/>
    <property type="molecule type" value="Genomic_DNA"/>
</dbReference>
<dbReference type="GO" id="GO:0005524">
    <property type="term" value="F:ATP binding"/>
    <property type="evidence" value="ECO:0007669"/>
    <property type="project" value="UniProtKB-KW"/>
</dbReference>
<name>A0A5C6AUE0_9BACT</name>
<organism evidence="7 8">
    <name type="scientific">Neorhodopirellula pilleata</name>
    <dbReference type="NCBI Taxonomy" id="2714738"/>
    <lineage>
        <taxon>Bacteria</taxon>
        <taxon>Pseudomonadati</taxon>
        <taxon>Planctomycetota</taxon>
        <taxon>Planctomycetia</taxon>
        <taxon>Pirellulales</taxon>
        <taxon>Pirellulaceae</taxon>
        <taxon>Neorhodopirellula</taxon>
    </lineage>
</organism>
<evidence type="ECO:0000259" key="6">
    <source>
        <dbReference type="PROSITE" id="PS50893"/>
    </source>
</evidence>
<dbReference type="PANTHER" id="PTHR24220:SF86">
    <property type="entry name" value="ABC TRANSPORTER ABCH.1"/>
    <property type="match status" value="1"/>
</dbReference>
<gene>
    <name evidence="7" type="ORF">Pla100_02800</name>
</gene>
<dbReference type="Gene3D" id="3.40.50.300">
    <property type="entry name" value="P-loop containing nucleotide triphosphate hydrolases"/>
    <property type="match status" value="1"/>
</dbReference>
<dbReference type="GO" id="GO:0005886">
    <property type="term" value="C:plasma membrane"/>
    <property type="evidence" value="ECO:0007669"/>
    <property type="project" value="TreeGrafter"/>
</dbReference>
<dbReference type="SMART" id="SM00382">
    <property type="entry name" value="AAA"/>
    <property type="match status" value="1"/>
</dbReference>
<comment type="similarity">
    <text evidence="4">Belongs to the ABC transporter superfamily. Macrolide exporter (TC 3.A.1.122) family.</text>
</comment>
<evidence type="ECO:0000256" key="3">
    <source>
        <dbReference type="ARBA" id="ARBA00022840"/>
    </source>
</evidence>
<dbReference type="InterPro" id="IPR003439">
    <property type="entry name" value="ABC_transporter-like_ATP-bd"/>
</dbReference>
<evidence type="ECO:0000256" key="1">
    <source>
        <dbReference type="ARBA" id="ARBA00022448"/>
    </source>
</evidence>
<keyword evidence="7" id="KW-0378">Hydrolase</keyword>
<dbReference type="InterPro" id="IPR027417">
    <property type="entry name" value="P-loop_NTPase"/>
</dbReference>
<dbReference type="SUPFAM" id="SSF52540">
    <property type="entry name" value="P-loop containing nucleoside triphosphate hydrolases"/>
    <property type="match status" value="1"/>
</dbReference>
<dbReference type="CDD" id="cd03255">
    <property type="entry name" value="ABC_MJ0796_LolCDE_FtsE"/>
    <property type="match status" value="1"/>
</dbReference>
<dbReference type="GO" id="GO:0098796">
    <property type="term" value="C:membrane protein complex"/>
    <property type="evidence" value="ECO:0007669"/>
    <property type="project" value="UniProtKB-ARBA"/>
</dbReference>
<dbReference type="InterPro" id="IPR003593">
    <property type="entry name" value="AAA+_ATPase"/>
</dbReference>
<dbReference type="Proteomes" id="UP000316213">
    <property type="component" value="Unassembled WGS sequence"/>
</dbReference>
<keyword evidence="8" id="KW-1185">Reference proteome</keyword>
<dbReference type="InterPro" id="IPR017911">
    <property type="entry name" value="MacB-like_ATP-bd"/>
</dbReference>
<feature type="domain" description="ABC transporter" evidence="6">
    <location>
        <begin position="42"/>
        <end position="280"/>
    </location>
</feature>
<sequence>MPMPDTPSSESRTINSPGSPYGSVDPYKPNASADTAVRSMATRIDSLVKEYVLKSETVRALQGVSFDVPEGDYVAIMGPSGSGKSTLLNMLGCLDQPTSGNLFLGDDNISLMTDDQLAEIRSRRIGFVFQSYNLIQQLTVVENIQVPLYYQGKLGPKQRARAVELAEQVGLGDRLDHRPNQLSGGQQQRVAIARSLVNDPYFILADEPTGNLDSVTTDEILALFDQLNEEGRTIILVTHEDDVAERARRIVRLKDGLLYSDEPVEESRRDAARLAQRESALAVKAKQGVS</sequence>
<proteinExistence type="inferred from homology"/>
<dbReference type="EC" id="3.6.3.-" evidence="7"/>
<evidence type="ECO:0000256" key="4">
    <source>
        <dbReference type="ARBA" id="ARBA00038388"/>
    </source>
</evidence>
<dbReference type="GO" id="GO:0016887">
    <property type="term" value="F:ATP hydrolysis activity"/>
    <property type="evidence" value="ECO:0007669"/>
    <property type="project" value="InterPro"/>
</dbReference>
<dbReference type="GO" id="GO:0022857">
    <property type="term" value="F:transmembrane transporter activity"/>
    <property type="evidence" value="ECO:0007669"/>
    <property type="project" value="TreeGrafter"/>
</dbReference>
<keyword evidence="3 7" id="KW-0067">ATP-binding</keyword>
<keyword evidence="2" id="KW-0547">Nucleotide-binding</keyword>
<feature type="compositionally biased region" description="Polar residues" evidence="5">
    <location>
        <begin position="1"/>
        <end position="18"/>
    </location>
</feature>
<dbReference type="FunFam" id="3.40.50.300:FF:000032">
    <property type="entry name" value="Export ABC transporter ATP-binding protein"/>
    <property type="match status" value="1"/>
</dbReference>
<evidence type="ECO:0000313" key="7">
    <source>
        <dbReference type="EMBL" id="TWU03360.1"/>
    </source>
</evidence>
<evidence type="ECO:0000313" key="8">
    <source>
        <dbReference type="Proteomes" id="UP000316213"/>
    </source>
</evidence>